<evidence type="ECO:0008006" key="5">
    <source>
        <dbReference type="Google" id="ProtNLM"/>
    </source>
</evidence>
<sequence length="144" mass="16299">MDFIEKQLPAGFKLEEETKYPDRFIAERAYNILKNLTKIGPRTAGSYQNEVLAVNLLKDEIENIIKNANRNHVIELDIQKASGAFSLEFLDGMTNVYQDVQNVVVKVGSKINSSHSVLINCHFDSVVDSPGKKISLFTFFIARY</sequence>
<dbReference type="EMBL" id="JANEYF010003120">
    <property type="protein sequence ID" value="KAJ8939089.1"/>
    <property type="molecule type" value="Genomic_DNA"/>
</dbReference>
<name>A0AAV8XJE8_9CUCU</name>
<accession>A0AAV8XJE8</accession>
<evidence type="ECO:0000256" key="2">
    <source>
        <dbReference type="ARBA" id="ARBA00022824"/>
    </source>
</evidence>
<organism evidence="3 4">
    <name type="scientific">Rhamnusium bicolor</name>
    <dbReference type="NCBI Taxonomy" id="1586634"/>
    <lineage>
        <taxon>Eukaryota</taxon>
        <taxon>Metazoa</taxon>
        <taxon>Ecdysozoa</taxon>
        <taxon>Arthropoda</taxon>
        <taxon>Hexapoda</taxon>
        <taxon>Insecta</taxon>
        <taxon>Pterygota</taxon>
        <taxon>Neoptera</taxon>
        <taxon>Endopterygota</taxon>
        <taxon>Coleoptera</taxon>
        <taxon>Polyphaga</taxon>
        <taxon>Cucujiformia</taxon>
        <taxon>Chrysomeloidea</taxon>
        <taxon>Cerambycidae</taxon>
        <taxon>Lepturinae</taxon>
        <taxon>Rhagiini</taxon>
        <taxon>Rhamnusium</taxon>
    </lineage>
</organism>
<dbReference type="SUPFAM" id="SSF53187">
    <property type="entry name" value="Zn-dependent exopeptidases"/>
    <property type="match status" value="1"/>
</dbReference>
<dbReference type="Proteomes" id="UP001162156">
    <property type="component" value="Unassembled WGS sequence"/>
</dbReference>
<gene>
    <name evidence="3" type="ORF">NQ314_011243</name>
</gene>
<keyword evidence="2" id="KW-0256">Endoplasmic reticulum</keyword>
<comment type="caution">
    <text evidence="3">The sequence shown here is derived from an EMBL/GenBank/DDBJ whole genome shotgun (WGS) entry which is preliminary data.</text>
</comment>
<evidence type="ECO:0000313" key="3">
    <source>
        <dbReference type="EMBL" id="KAJ8939089.1"/>
    </source>
</evidence>
<dbReference type="GO" id="GO:0006508">
    <property type="term" value="P:proteolysis"/>
    <property type="evidence" value="ECO:0007669"/>
    <property type="project" value="InterPro"/>
</dbReference>
<reference evidence="3" key="1">
    <citation type="journal article" date="2023" name="Insect Mol. Biol.">
        <title>Genome sequencing provides insights into the evolution of gene families encoding plant cell wall-degrading enzymes in longhorned beetles.</title>
        <authorList>
            <person name="Shin N.R."/>
            <person name="Okamura Y."/>
            <person name="Kirsch R."/>
            <person name="Pauchet Y."/>
        </authorList>
    </citation>
    <scope>NUCLEOTIDE SEQUENCE</scope>
    <source>
        <strain evidence="3">RBIC_L_NR</strain>
    </source>
</reference>
<dbReference type="PANTHER" id="PTHR12147">
    <property type="entry name" value="METALLOPEPTIDASE M28 FAMILY MEMBER"/>
    <property type="match status" value="1"/>
</dbReference>
<dbReference type="GO" id="GO:0008235">
    <property type="term" value="F:metalloexopeptidase activity"/>
    <property type="evidence" value="ECO:0007669"/>
    <property type="project" value="InterPro"/>
</dbReference>
<dbReference type="AlphaFoldDB" id="A0AAV8XJE8"/>
<dbReference type="Gene3D" id="3.40.630.10">
    <property type="entry name" value="Zn peptidases"/>
    <property type="match status" value="1"/>
</dbReference>
<comment type="subcellular location">
    <subcellularLocation>
        <location evidence="1">Endoplasmic reticulum</location>
    </subcellularLocation>
</comment>
<proteinExistence type="predicted"/>
<dbReference type="InterPro" id="IPR045175">
    <property type="entry name" value="M28_fam"/>
</dbReference>
<dbReference type="PANTHER" id="PTHR12147:SF22">
    <property type="entry name" value="ENDOPLASMIC RETICULUM METALLOPEPTIDASE 1"/>
    <property type="match status" value="1"/>
</dbReference>
<keyword evidence="4" id="KW-1185">Reference proteome</keyword>
<evidence type="ECO:0000256" key="1">
    <source>
        <dbReference type="ARBA" id="ARBA00004240"/>
    </source>
</evidence>
<evidence type="ECO:0000313" key="4">
    <source>
        <dbReference type="Proteomes" id="UP001162156"/>
    </source>
</evidence>
<protein>
    <recommendedName>
        <fullName evidence="5">Peptidase M28 domain-containing protein</fullName>
    </recommendedName>
</protein>
<dbReference type="GO" id="GO:0005783">
    <property type="term" value="C:endoplasmic reticulum"/>
    <property type="evidence" value="ECO:0007669"/>
    <property type="project" value="UniProtKB-SubCell"/>
</dbReference>